<dbReference type="EC" id="2.7.7.65" evidence="2"/>
<feature type="domain" description="GGDEF" evidence="5">
    <location>
        <begin position="178"/>
        <end position="306"/>
    </location>
</feature>
<dbReference type="RefSeq" id="WP_105052060.1">
    <property type="nucleotide sequence ID" value="NZ_BMYG01000002.1"/>
</dbReference>
<proteinExistence type="predicted"/>
<dbReference type="Pfam" id="PF00990">
    <property type="entry name" value="GGDEF"/>
    <property type="match status" value="1"/>
</dbReference>
<dbReference type="PANTHER" id="PTHR45138">
    <property type="entry name" value="REGULATORY COMPONENTS OF SENSORY TRANSDUCTION SYSTEM"/>
    <property type="match status" value="1"/>
</dbReference>
<dbReference type="CDD" id="cd01949">
    <property type="entry name" value="GGDEF"/>
    <property type="match status" value="1"/>
</dbReference>
<comment type="caution">
    <text evidence="7">The sequence shown here is derived from an EMBL/GenBank/DDBJ whole genome shotgun (WGS) entry which is preliminary data.</text>
</comment>
<dbReference type="Pfam" id="PF00571">
    <property type="entry name" value="CBS"/>
    <property type="match status" value="1"/>
</dbReference>
<evidence type="ECO:0000256" key="1">
    <source>
        <dbReference type="ARBA" id="ARBA00001946"/>
    </source>
</evidence>
<protein>
    <recommendedName>
        <fullName evidence="2">diguanylate cyclase</fullName>
        <ecNumber evidence="2">2.7.7.65</ecNumber>
    </recommendedName>
</protein>
<dbReference type="AlphaFoldDB" id="A0A2S7UV21"/>
<keyword evidence="8" id="KW-1185">Reference proteome</keyword>
<reference evidence="7 8" key="1">
    <citation type="submission" date="2016-12" db="EMBL/GenBank/DDBJ databases">
        <title>Diversity of luminous bacteria.</title>
        <authorList>
            <person name="Yoshizawa S."/>
            <person name="Kogure K."/>
        </authorList>
    </citation>
    <scope>NUCLEOTIDE SEQUENCE [LARGE SCALE GENOMIC DNA]</scope>
    <source>
        <strain evidence="7 8">SA4-48</strain>
    </source>
</reference>
<dbReference type="InterPro" id="IPR043128">
    <property type="entry name" value="Rev_trsase/Diguanyl_cyclase"/>
</dbReference>
<dbReference type="PROSITE" id="PS50887">
    <property type="entry name" value="GGDEF"/>
    <property type="match status" value="1"/>
</dbReference>
<dbReference type="SMART" id="SM00267">
    <property type="entry name" value="GGDEF"/>
    <property type="match status" value="1"/>
</dbReference>
<comment type="cofactor">
    <cofactor evidence="1">
        <name>Mg(2+)</name>
        <dbReference type="ChEBI" id="CHEBI:18420"/>
    </cofactor>
</comment>
<feature type="domain" description="CBS" evidence="6">
    <location>
        <begin position="77"/>
        <end position="133"/>
    </location>
</feature>
<sequence length="306" mass="34333">MKIKSIMVPAKINAAPESNFKQLLNEMLVNNHSCGLIGYGSKLHGMVVARDIMLMCQQSFNNENCFPSPELTVADVMHSKPFCLHQDTSVYEALVTAKVNQLKNLPVVDDDDNLVGIISQTELLNTYIDLMDLDQALRKTNKKLESLALEDALMKIGSRHAMEIDLKYKQAEAKRNKSSYAIALIDVDFFKNYNDHYGHQLGDKALQSVAKIIKKVKRKSDRVYRYGGEEILIIMNDIEQEGAHLAAERIRAAIEQANIEHLGSKLNVLTVSIGLCSQKAGSWKDMVKLADLALYKAKQEGRNRVL</sequence>
<evidence type="ECO:0000313" key="7">
    <source>
        <dbReference type="EMBL" id="PQJ53575.1"/>
    </source>
</evidence>
<dbReference type="GO" id="GO:0043709">
    <property type="term" value="P:cell adhesion involved in single-species biofilm formation"/>
    <property type="evidence" value="ECO:0007669"/>
    <property type="project" value="TreeGrafter"/>
</dbReference>
<dbReference type="CDD" id="cd02205">
    <property type="entry name" value="CBS_pair_SF"/>
    <property type="match status" value="1"/>
</dbReference>
<organism evidence="7 8">
    <name type="scientific">Psychrosphaera saromensis</name>
    <dbReference type="NCBI Taxonomy" id="716813"/>
    <lineage>
        <taxon>Bacteria</taxon>
        <taxon>Pseudomonadati</taxon>
        <taxon>Pseudomonadota</taxon>
        <taxon>Gammaproteobacteria</taxon>
        <taxon>Alteromonadales</taxon>
        <taxon>Pseudoalteromonadaceae</taxon>
        <taxon>Psychrosphaera</taxon>
    </lineage>
</organism>
<dbReference type="InterPro" id="IPR046342">
    <property type="entry name" value="CBS_dom_sf"/>
</dbReference>
<dbReference type="SMART" id="SM00116">
    <property type="entry name" value="CBS"/>
    <property type="match status" value="1"/>
</dbReference>
<dbReference type="InterPro" id="IPR029787">
    <property type="entry name" value="Nucleotide_cyclase"/>
</dbReference>
<dbReference type="InterPro" id="IPR050469">
    <property type="entry name" value="Diguanylate_Cyclase"/>
</dbReference>
<dbReference type="InterPro" id="IPR000644">
    <property type="entry name" value="CBS_dom"/>
</dbReference>
<dbReference type="NCBIfam" id="TIGR00254">
    <property type="entry name" value="GGDEF"/>
    <property type="match status" value="1"/>
</dbReference>
<comment type="catalytic activity">
    <reaction evidence="3">
        <text>2 GTP = 3',3'-c-di-GMP + 2 diphosphate</text>
        <dbReference type="Rhea" id="RHEA:24898"/>
        <dbReference type="ChEBI" id="CHEBI:33019"/>
        <dbReference type="ChEBI" id="CHEBI:37565"/>
        <dbReference type="ChEBI" id="CHEBI:58805"/>
        <dbReference type="EC" id="2.7.7.65"/>
    </reaction>
</comment>
<dbReference type="PANTHER" id="PTHR45138:SF9">
    <property type="entry name" value="DIGUANYLATE CYCLASE DGCM-RELATED"/>
    <property type="match status" value="1"/>
</dbReference>
<dbReference type="PROSITE" id="PS51371">
    <property type="entry name" value="CBS"/>
    <property type="match status" value="1"/>
</dbReference>
<dbReference type="GO" id="GO:0052621">
    <property type="term" value="F:diguanylate cyclase activity"/>
    <property type="evidence" value="ECO:0007669"/>
    <property type="project" value="UniProtKB-EC"/>
</dbReference>
<dbReference type="Proteomes" id="UP000239007">
    <property type="component" value="Unassembled WGS sequence"/>
</dbReference>
<dbReference type="SUPFAM" id="SSF54631">
    <property type="entry name" value="CBS-domain pair"/>
    <property type="match status" value="1"/>
</dbReference>
<dbReference type="GO" id="GO:1902201">
    <property type="term" value="P:negative regulation of bacterial-type flagellum-dependent cell motility"/>
    <property type="evidence" value="ECO:0007669"/>
    <property type="project" value="TreeGrafter"/>
</dbReference>
<dbReference type="SUPFAM" id="SSF55073">
    <property type="entry name" value="Nucleotide cyclase"/>
    <property type="match status" value="1"/>
</dbReference>
<dbReference type="OrthoDB" id="9812260at2"/>
<evidence type="ECO:0000259" key="6">
    <source>
        <dbReference type="PROSITE" id="PS51371"/>
    </source>
</evidence>
<dbReference type="Gene3D" id="3.10.580.10">
    <property type="entry name" value="CBS-domain"/>
    <property type="match status" value="1"/>
</dbReference>
<evidence type="ECO:0000259" key="5">
    <source>
        <dbReference type="PROSITE" id="PS50887"/>
    </source>
</evidence>
<dbReference type="GO" id="GO:0005886">
    <property type="term" value="C:plasma membrane"/>
    <property type="evidence" value="ECO:0007669"/>
    <property type="project" value="TreeGrafter"/>
</dbReference>
<dbReference type="InterPro" id="IPR000160">
    <property type="entry name" value="GGDEF_dom"/>
</dbReference>
<keyword evidence="4" id="KW-0129">CBS domain</keyword>
<evidence type="ECO:0000313" key="8">
    <source>
        <dbReference type="Proteomes" id="UP000239007"/>
    </source>
</evidence>
<dbReference type="Gene3D" id="3.30.70.270">
    <property type="match status" value="1"/>
</dbReference>
<gene>
    <name evidence="7" type="ORF">BTO11_07775</name>
</gene>
<evidence type="ECO:0000256" key="3">
    <source>
        <dbReference type="ARBA" id="ARBA00034247"/>
    </source>
</evidence>
<evidence type="ECO:0000256" key="2">
    <source>
        <dbReference type="ARBA" id="ARBA00012528"/>
    </source>
</evidence>
<dbReference type="FunFam" id="3.30.70.270:FF:000001">
    <property type="entry name" value="Diguanylate cyclase domain protein"/>
    <property type="match status" value="1"/>
</dbReference>
<accession>A0A2S7UV21</accession>
<dbReference type="EMBL" id="MSCH01000003">
    <property type="protein sequence ID" value="PQJ53575.1"/>
    <property type="molecule type" value="Genomic_DNA"/>
</dbReference>
<evidence type="ECO:0000256" key="4">
    <source>
        <dbReference type="PROSITE-ProRule" id="PRU00703"/>
    </source>
</evidence>
<name>A0A2S7UV21_9GAMM</name>